<sequence>MSTNPGLAFAPQVDSDVTVRLWNAIYNPSTITLDDLYLASFPLSPMGRARFCSSGTDIQRSSKALLDFCSDPTLAVEQQAEWTRQGALRKNAKEFKTYAWRPLRQMEMYMDLQIKDANKFNQSFSIFKTTIEPKMHQVVDIYDRGIKKRLASLTNEQRRQITTPQFNALLQDWTTNLPMYQNMTIRPGTSYIPLTNRLAMDRRILSESLQLLTALGQQKTLVNQSWIETIDDLTKRRAADNKSIVPRKVICKDGGYCVKNDEIERLYANGQLLTKKPNFSGYFSLLDDDLNNIDVGNMAWI</sequence>
<dbReference type="EMBL" id="MK072533">
    <property type="protein sequence ID" value="AYV87129.1"/>
    <property type="molecule type" value="Genomic_DNA"/>
</dbReference>
<accession>A0A3G5AM79</accession>
<proteinExistence type="predicted"/>
<reference evidence="1" key="1">
    <citation type="submission" date="2018-10" db="EMBL/GenBank/DDBJ databases">
        <title>Hidden diversity of soil giant viruses.</title>
        <authorList>
            <person name="Schulz F."/>
            <person name="Alteio L."/>
            <person name="Goudeau D."/>
            <person name="Ryan E.M."/>
            <person name="Malmstrom R.R."/>
            <person name="Blanchard J."/>
            <person name="Woyke T."/>
        </authorList>
    </citation>
    <scope>NUCLEOTIDE SEQUENCE</scope>
    <source>
        <strain evidence="1">SYV1</strain>
    </source>
</reference>
<gene>
    <name evidence="1" type="ORF">Sylvanvirus27_3</name>
</gene>
<evidence type="ECO:0000313" key="1">
    <source>
        <dbReference type="EMBL" id="AYV87129.1"/>
    </source>
</evidence>
<protein>
    <submittedName>
        <fullName evidence="1">Uncharacterized protein</fullName>
    </submittedName>
</protein>
<name>A0A3G5AM79_9VIRU</name>
<organism evidence="1">
    <name type="scientific">Sylvanvirus sp</name>
    <dbReference type="NCBI Taxonomy" id="2487774"/>
    <lineage>
        <taxon>Viruses</taxon>
    </lineage>
</organism>